<organism evidence="1 2">
    <name type="scientific">Cinchona calisaya</name>
    <dbReference type="NCBI Taxonomy" id="153742"/>
    <lineage>
        <taxon>Eukaryota</taxon>
        <taxon>Viridiplantae</taxon>
        <taxon>Streptophyta</taxon>
        <taxon>Embryophyta</taxon>
        <taxon>Tracheophyta</taxon>
        <taxon>Spermatophyta</taxon>
        <taxon>Magnoliopsida</taxon>
        <taxon>eudicotyledons</taxon>
        <taxon>Gunneridae</taxon>
        <taxon>Pentapetalae</taxon>
        <taxon>asterids</taxon>
        <taxon>lamiids</taxon>
        <taxon>Gentianales</taxon>
        <taxon>Rubiaceae</taxon>
        <taxon>Cinchonoideae</taxon>
        <taxon>Cinchoneae</taxon>
        <taxon>Cinchona</taxon>
    </lineage>
</organism>
<keyword evidence="2" id="KW-1185">Reference proteome</keyword>
<dbReference type="PANTHER" id="PTHR33116">
    <property type="entry name" value="REVERSE TRANSCRIPTASE ZINC-BINDING DOMAIN-CONTAINING PROTEIN-RELATED-RELATED"/>
    <property type="match status" value="1"/>
</dbReference>
<sequence length="154" mass="17819">MPVYTMSCFKLPSSLCKKINSILAQYWWASNEDDKKMQWVKWNKLIEAKQKGGSGLRDIKLFNESLLFKHIWRFLANPNLLVSKVLRARYFHNSSLLTAPCPKGASWFEKGVASVRDKFLAGLRKRIGDGSTVDIWEDRWIPDVGGWQTFHQQA</sequence>
<evidence type="ECO:0000313" key="1">
    <source>
        <dbReference type="EMBL" id="KAL3511188.1"/>
    </source>
</evidence>
<reference evidence="1 2" key="1">
    <citation type="submission" date="2024-11" db="EMBL/GenBank/DDBJ databases">
        <title>A near-complete genome assembly of Cinchona calisaya.</title>
        <authorList>
            <person name="Lian D.C."/>
            <person name="Zhao X.W."/>
            <person name="Wei L."/>
        </authorList>
    </citation>
    <scope>NUCLEOTIDE SEQUENCE [LARGE SCALE GENOMIC DNA]</scope>
    <source>
        <tissue evidence="1">Nenye</tissue>
    </source>
</reference>
<dbReference type="PANTHER" id="PTHR33116:SF86">
    <property type="entry name" value="REVERSE TRANSCRIPTASE DOMAIN-CONTAINING PROTEIN"/>
    <property type="match status" value="1"/>
</dbReference>
<evidence type="ECO:0000313" key="2">
    <source>
        <dbReference type="Proteomes" id="UP001630127"/>
    </source>
</evidence>
<protein>
    <submittedName>
        <fullName evidence="1">Uncharacterized protein</fullName>
    </submittedName>
</protein>
<comment type="caution">
    <text evidence="1">The sequence shown here is derived from an EMBL/GenBank/DDBJ whole genome shotgun (WGS) entry which is preliminary data.</text>
</comment>
<dbReference type="EMBL" id="JBJUIK010000012">
    <property type="protein sequence ID" value="KAL3511188.1"/>
    <property type="molecule type" value="Genomic_DNA"/>
</dbReference>
<dbReference type="AlphaFoldDB" id="A0ABD2Z071"/>
<accession>A0ABD2Z071</accession>
<proteinExistence type="predicted"/>
<gene>
    <name evidence="1" type="ORF">ACH5RR_030589</name>
</gene>
<name>A0ABD2Z071_9GENT</name>
<dbReference type="Proteomes" id="UP001630127">
    <property type="component" value="Unassembled WGS sequence"/>
</dbReference>